<feature type="non-terminal residue" evidence="1">
    <location>
        <position position="1"/>
    </location>
</feature>
<comment type="caution">
    <text evidence="1">The sequence shown here is derived from an EMBL/GenBank/DDBJ whole genome shotgun (WGS) entry which is preliminary data.</text>
</comment>
<organism evidence="1 2">
    <name type="scientific">Scutellospora calospora</name>
    <dbReference type="NCBI Taxonomy" id="85575"/>
    <lineage>
        <taxon>Eukaryota</taxon>
        <taxon>Fungi</taxon>
        <taxon>Fungi incertae sedis</taxon>
        <taxon>Mucoromycota</taxon>
        <taxon>Glomeromycotina</taxon>
        <taxon>Glomeromycetes</taxon>
        <taxon>Diversisporales</taxon>
        <taxon>Gigasporaceae</taxon>
        <taxon>Scutellospora</taxon>
    </lineage>
</organism>
<sequence>HSEATRDVKVHIENVKTITLHRGELTNGRRNTPIDQMRCVGGDACHRYSPDVIQCTNTGSDGLDVNWRCNAELPDYLKFGPRMGIYGTFKRNVLEGTFREGGGGFYPRDDSFYQNSYSSQNFWTGLGMGSLAGYFFGRNYSSSQPRTYFMQPTRFRTTFTSSSSSSSNMTNSQGFGRTKRR</sequence>
<proteinExistence type="predicted"/>
<name>A0ACA9L1W9_9GLOM</name>
<reference evidence="1" key="1">
    <citation type="submission" date="2021-06" db="EMBL/GenBank/DDBJ databases">
        <authorList>
            <person name="Kallberg Y."/>
            <person name="Tangrot J."/>
            <person name="Rosling A."/>
        </authorList>
    </citation>
    <scope>NUCLEOTIDE SEQUENCE</scope>
    <source>
        <strain evidence="1">AU212A</strain>
    </source>
</reference>
<dbReference type="EMBL" id="CAJVPM010003842">
    <property type="protein sequence ID" value="CAG8506396.1"/>
    <property type="molecule type" value="Genomic_DNA"/>
</dbReference>
<dbReference type="Proteomes" id="UP000789860">
    <property type="component" value="Unassembled WGS sequence"/>
</dbReference>
<evidence type="ECO:0000313" key="2">
    <source>
        <dbReference type="Proteomes" id="UP000789860"/>
    </source>
</evidence>
<gene>
    <name evidence="1" type="ORF">SCALOS_LOCUS3468</name>
</gene>
<accession>A0ACA9L1W9</accession>
<evidence type="ECO:0000313" key="1">
    <source>
        <dbReference type="EMBL" id="CAG8506396.1"/>
    </source>
</evidence>
<protein>
    <submittedName>
        <fullName evidence="1">1893_t:CDS:1</fullName>
    </submittedName>
</protein>
<keyword evidence="2" id="KW-1185">Reference proteome</keyword>